<name>A0A8H5SXZ3_FUSCI</name>
<dbReference type="AlphaFoldDB" id="A0A8H5SXZ3"/>
<keyword evidence="2" id="KW-1185">Reference proteome</keyword>
<accession>A0A8H5SXZ3</accession>
<organism evidence="1 2">
    <name type="scientific">Fusarium circinatum</name>
    <name type="common">Pitch canker fungus</name>
    <name type="synonym">Gibberella circinata</name>
    <dbReference type="NCBI Taxonomy" id="48490"/>
    <lineage>
        <taxon>Eukaryota</taxon>
        <taxon>Fungi</taxon>
        <taxon>Dikarya</taxon>
        <taxon>Ascomycota</taxon>
        <taxon>Pezizomycotina</taxon>
        <taxon>Sordariomycetes</taxon>
        <taxon>Hypocreomycetidae</taxon>
        <taxon>Hypocreales</taxon>
        <taxon>Nectriaceae</taxon>
        <taxon>Fusarium</taxon>
        <taxon>Fusarium fujikuroi species complex</taxon>
    </lineage>
</organism>
<dbReference type="Gene3D" id="3.30.460.40">
    <property type="match status" value="1"/>
</dbReference>
<reference evidence="2" key="1">
    <citation type="journal article" date="2020" name="BMC Genomics">
        <title>Correction to: Identification and distribution of gene clusters required for synthesis of sphingolipid metabolism inhibitors in diverse species of the filamentous fungus Fusarium.</title>
        <authorList>
            <person name="Kim H.S."/>
            <person name="Lohmar J.M."/>
            <person name="Busman M."/>
            <person name="Brown D.W."/>
            <person name="Naumann T.A."/>
            <person name="Divon H.H."/>
            <person name="Lysoe E."/>
            <person name="Uhlig S."/>
            <person name="Proctor R.H."/>
        </authorList>
    </citation>
    <scope>NUCLEOTIDE SEQUENCE [LARGE SCALE GENOMIC DNA]</scope>
    <source>
        <strain evidence="2">NRRL 25331</strain>
    </source>
</reference>
<proteinExistence type="predicted"/>
<dbReference type="EMBL" id="JAAQPE010000560">
    <property type="protein sequence ID" value="KAF5659100.1"/>
    <property type="molecule type" value="Genomic_DNA"/>
</dbReference>
<dbReference type="InterPro" id="IPR043519">
    <property type="entry name" value="NT_sf"/>
</dbReference>
<evidence type="ECO:0000313" key="1">
    <source>
        <dbReference type="EMBL" id="KAF5659100.1"/>
    </source>
</evidence>
<dbReference type="Proteomes" id="UP000572754">
    <property type="component" value="Unassembled WGS sequence"/>
</dbReference>
<gene>
    <name evidence="1" type="ORF">FCIRC_12621</name>
</gene>
<protein>
    <submittedName>
        <fullName evidence="1">Uncharacterized protein</fullName>
    </submittedName>
</protein>
<reference evidence="1 2" key="2">
    <citation type="submission" date="2020-05" db="EMBL/GenBank/DDBJ databases">
        <title>Identification and distribution of gene clusters putatively required for synthesis of sphingolipid metabolism inhibitors in phylogenetically diverse species of the filamentous fungus Fusarium.</title>
        <authorList>
            <person name="Kim H.-S."/>
            <person name="Busman M."/>
            <person name="Brown D.W."/>
            <person name="Divon H."/>
            <person name="Uhlig S."/>
            <person name="Proctor R.H."/>
        </authorList>
    </citation>
    <scope>NUCLEOTIDE SEQUENCE [LARGE SCALE GENOMIC DNA]</scope>
    <source>
        <strain evidence="1 2">NRRL 25331</strain>
    </source>
</reference>
<comment type="caution">
    <text evidence="1">The sequence shown here is derived from an EMBL/GenBank/DDBJ whole genome shotgun (WGS) entry which is preliminary data.</text>
</comment>
<evidence type="ECO:0000313" key="2">
    <source>
        <dbReference type="Proteomes" id="UP000572754"/>
    </source>
</evidence>
<dbReference type="SUPFAM" id="SSF81301">
    <property type="entry name" value="Nucleotidyltransferase"/>
    <property type="match status" value="1"/>
</dbReference>
<sequence>MARYFGKDSPTELRDLGLNAVSANDEQMAKAAAMLQAAFDGQAHYAWFGGWALKLRGSSRETKDLDILVLATDVRQVRTILSPYNWAILSYYEIMGSIQEKMFVDIGENGQVVGVDIVLSGQLGTPDLGDEDSLEYIAPHFETPQGLRVPVIPLA</sequence>